<sequence length="67" mass="7391">MFFFEHSMCDADRPMVGLGNLLIILLGHGRIWYAFAPVAGLPMPVRGGLARTNPDLLIFKFISSIGQ</sequence>
<accession>A0A2T2YRC5</accession>
<evidence type="ECO:0000313" key="1">
    <source>
        <dbReference type="EMBL" id="PSR58041.1"/>
    </source>
</evidence>
<name>A0A2T2YRC5_9NOCA</name>
<dbReference type="EMBL" id="PYHS01000028">
    <property type="protein sequence ID" value="PSR58041.1"/>
    <property type="molecule type" value="Genomic_DNA"/>
</dbReference>
<comment type="caution">
    <text evidence="1">The sequence shown here is derived from an EMBL/GenBank/DDBJ whole genome shotgun (WGS) entry which is preliminary data.</text>
</comment>
<evidence type="ECO:0000313" key="2">
    <source>
        <dbReference type="Proteomes" id="UP000241647"/>
    </source>
</evidence>
<protein>
    <submittedName>
        <fullName evidence="1">Uncharacterized protein</fullName>
    </submittedName>
</protein>
<organism evidence="1 2">
    <name type="scientific">Nocardia nova</name>
    <dbReference type="NCBI Taxonomy" id="37330"/>
    <lineage>
        <taxon>Bacteria</taxon>
        <taxon>Bacillati</taxon>
        <taxon>Actinomycetota</taxon>
        <taxon>Actinomycetes</taxon>
        <taxon>Mycobacteriales</taxon>
        <taxon>Nocardiaceae</taxon>
        <taxon>Nocardia</taxon>
    </lineage>
</organism>
<proteinExistence type="predicted"/>
<gene>
    <name evidence="1" type="ORF">C8259_32040</name>
</gene>
<reference evidence="1 2" key="1">
    <citation type="submission" date="2018-02" db="EMBL/GenBank/DDBJ databases">
        <title>8 Nocardia nova and 1 Nocardia cyriacigeorgica strain used for evolution to TMP-SMX.</title>
        <authorList>
            <person name="Mehta H."/>
            <person name="Weng J."/>
            <person name="Shamoo Y."/>
        </authorList>
    </citation>
    <scope>NUCLEOTIDE SEQUENCE [LARGE SCALE GENOMIC DNA]</scope>
    <source>
        <strain evidence="1 2">ATCC 33727</strain>
    </source>
</reference>
<dbReference type="AlphaFoldDB" id="A0A2T2YRC5"/>
<dbReference type="Proteomes" id="UP000241647">
    <property type="component" value="Unassembled WGS sequence"/>
</dbReference>